<dbReference type="PANTHER" id="PTHR34386">
    <property type="entry name" value="GLUTAREDOXIN"/>
    <property type="match status" value="1"/>
</dbReference>
<dbReference type="PANTHER" id="PTHR34386:SF1">
    <property type="entry name" value="GLUTAREDOXIN-LIKE PROTEIN NRDH"/>
    <property type="match status" value="1"/>
</dbReference>
<dbReference type="Gene3D" id="1.10.10.10">
    <property type="entry name" value="Winged helix-like DNA-binding domain superfamily/Winged helix DNA-binding domain"/>
    <property type="match status" value="1"/>
</dbReference>
<dbReference type="InterPro" id="IPR036388">
    <property type="entry name" value="WH-like_DNA-bd_sf"/>
</dbReference>
<sequence>KDLFFSGPLCAFSSEFKCERDALADVIEELKRSDVFGCQWRGLSMCRNSFTGAQLVGWLQEDRGMERTKLCETGQVLLDKKYVVGMAKEGQGFGVSDRLYRLMGHDPHSALNAGQTAACSPLQDVSSFSLSTAELSAIRRDKFLKFSKCLSAEGKCVDYKAMSLSPVFECYCELAVQLQRVELLSLTREEKLAFFINTYNAPVIHGHLRLGAPNNMWQRSRFFICVSCLIGGEVFTLQDIENGLLRPFSKTDPHLQVALPDAEPLIHFALNCEDIDGQLRTAAEAFLVIDEVSCPNPALPRLSFSFFKRSSLQSVLSWQDQSHLLYLS</sequence>
<organism evidence="2 3">
    <name type="scientific">Salmo trutta</name>
    <name type="common">Brown trout</name>
    <dbReference type="NCBI Taxonomy" id="8032"/>
    <lineage>
        <taxon>Eukaryota</taxon>
        <taxon>Metazoa</taxon>
        <taxon>Chordata</taxon>
        <taxon>Craniata</taxon>
        <taxon>Vertebrata</taxon>
        <taxon>Euteleostomi</taxon>
        <taxon>Actinopterygii</taxon>
        <taxon>Neopterygii</taxon>
        <taxon>Teleostei</taxon>
        <taxon>Protacanthopterygii</taxon>
        <taxon>Salmoniformes</taxon>
        <taxon>Salmonidae</taxon>
        <taxon>Salmoninae</taxon>
        <taxon>Salmo</taxon>
    </lineage>
</organism>
<feature type="domain" description="DUF547" evidence="1">
    <location>
        <begin position="185"/>
        <end position="274"/>
    </location>
</feature>
<dbReference type="InParanoid" id="A0A673Y9I9"/>
<keyword evidence="3" id="KW-1185">Reference proteome</keyword>
<evidence type="ECO:0000313" key="3">
    <source>
        <dbReference type="Proteomes" id="UP000472277"/>
    </source>
</evidence>
<dbReference type="Proteomes" id="UP000472277">
    <property type="component" value="Chromosome 20"/>
</dbReference>
<dbReference type="AlphaFoldDB" id="A0A673Y9I9"/>
<dbReference type="InterPro" id="IPR036390">
    <property type="entry name" value="WH_DNA-bd_sf"/>
</dbReference>
<name>A0A673Y9I9_SALTR</name>
<protein>
    <recommendedName>
        <fullName evidence="1">DUF547 domain-containing protein</fullName>
    </recommendedName>
</protein>
<dbReference type="Pfam" id="PF04784">
    <property type="entry name" value="DUF547"/>
    <property type="match status" value="1"/>
</dbReference>
<dbReference type="OMA" id="CAFSSEF"/>
<dbReference type="GO" id="GO:0009055">
    <property type="term" value="F:electron transfer activity"/>
    <property type="evidence" value="ECO:0007669"/>
    <property type="project" value="TreeGrafter"/>
</dbReference>
<dbReference type="CDD" id="cd04371">
    <property type="entry name" value="DEP"/>
    <property type="match status" value="1"/>
</dbReference>
<accession>A0A673Y9I9</accession>
<proteinExistence type="predicted"/>
<dbReference type="Ensembl" id="ENSSTUT00000032552.1">
    <property type="protein sequence ID" value="ENSSTUP00000031134.1"/>
    <property type="gene ID" value="ENSSTUG00000013417.1"/>
</dbReference>
<evidence type="ECO:0000259" key="1">
    <source>
        <dbReference type="Pfam" id="PF04784"/>
    </source>
</evidence>
<evidence type="ECO:0000313" key="2">
    <source>
        <dbReference type="Ensembl" id="ENSSTUP00000031134.1"/>
    </source>
</evidence>
<reference evidence="2" key="2">
    <citation type="submission" date="2025-09" db="UniProtKB">
        <authorList>
            <consortium name="Ensembl"/>
        </authorList>
    </citation>
    <scope>IDENTIFICATION</scope>
</reference>
<reference evidence="2" key="1">
    <citation type="submission" date="2025-08" db="UniProtKB">
        <authorList>
            <consortium name="Ensembl"/>
        </authorList>
    </citation>
    <scope>IDENTIFICATION</scope>
</reference>
<dbReference type="GeneTree" id="ENSGT00390000016088"/>
<dbReference type="InterPro" id="IPR006869">
    <property type="entry name" value="DUF547"/>
</dbReference>
<dbReference type="InterPro" id="IPR051548">
    <property type="entry name" value="Grx-like_ET"/>
</dbReference>
<dbReference type="SUPFAM" id="SSF46785">
    <property type="entry name" value="Winged helix' DNA-binding domain"/>
    <property type="match status" value="1"/>
</dbReference>
<dbReference type="GO" id="GO:0045454">
    <property type="term" value="P:cell redox homeostasis"/>
    <property type="evidence" value="ECO:0007669"/>
    <property type="project" value="TreeGrafter"/>
</dbReference>